<comment type="caution">
    <text evidence="2">The sequence shown here is derived from an EMBL/GenBank/DDBJ whole genome shotgun (WGS) entry which is preliminary data.</text>
</comment>
<protein>
    <recommendedName>
        <fullName evidence="4">HNH endonuclease</fullName>
    </recommendedName>
</protein>
<evidence type="ECO:0008006" key="4">
    <source>
        <dbReference type="Google" id="ProtNLM"/>
    </source>
</evidence>
<reference evidence="2 3" key="1">
    <citation type="submission" date="2017-02" db="EMBL/GenBank/DDBJ databases">
        <title>The new phylogeny of genus Mycobacterium.</title>
        <authorList>
            <person name="Tortoli E."/>
            <person name="Trovato A."/>
            <person name="Cirillo D.M."/>
        </authorList>
    </citation>
    <scope>NUCLEOTIDE SEQUENCE [LARGE SCALE GENOMIC DNA]</scope>
    <source>
        <strain evidence="2 3">DSM 44338</strain>
    </source>
</reference>
<proteinExistence type="predicted"/>
<evidence type="ECO:0000313" key="2">
    <source>
        <dbReference type="EMBL" id="ORB60655.1"/>
    </source>
</evidence>
<dbReference type="EMBL" id="MVIM01000035">
    <property type="protein sequence ID" value="ORB60655.1"/>
    <property type="molecule type" value="Genomic_DNA"/>
</dbReference>
<dbReference type="Proteomes" id="UP000192411">
    <property type="component" value="Unassembled WGS sequence"/>
</dbReference>
<evidence type="ECO:0000256" key="1">
    <source>
        <dbReference type="SAM" id="MobiDB-lite"/>
    </source>
</evidence>
<keyword evidence="3" id="KW-1185">Reference proteome</keyword>
<evidence type="ECO:0000313" key="3">
    <source>
        <dbReference type="Proteomes" id="UP000192411"/>
    </source>
</evidence>
<gene>
    <name evidence="2" type="ORF">BST47_29720</name>
</gene>
<organism evidence="2 3">
    <name type="scientific">Mycolicibacterium tusciae</name>
    <dbReference type="NCBI Taxonomy" id="75922"/>
    <lineage>
        <taxon>Bacteria</taxon>
        <taxon>Bacillati</taxon>
        <taxon>Actinomycetota</taxon>
        <taxon>Actinomycetes</taxon>
        <taxon>Mycobacteriales</taxon>
        <taxon>Mycobacteriaceae</taxon>
        <taxon>Mycolicibacterium</taxon>
    </lineage>
</organism>
<feature type="compositionally biased region" description="Low complexity" evidence="1">
    <location>
        <begin position="1"/>
        <end position="12"/>
    </location>
</feature>
<feature type="non-terminal residue" evidence="2">
    <location>
        <position position="1"/>
    </location>
</feature>
<dbReference type="AlphaFoldDB" id="A0A1X0JDT7"/>
<accession>A0A1X0JDT7</accession>
<feature type="region of interest" description="Disordered" evidence="1">
    <location>
        <begin position="1"/>
        <end position="63"/>
    </location>
</feature>
<name>A0A1X0JDT7_9MYCO</name>
<sequence length="63" mass="7320">RTTTRAQNRTQAINDERRHNQTLIHTEAHERNQQRQADAGNNCDDNYFPTRPPPPSDHDPAPF</sequence>